<protein>
    <submittedName>
        <fullName evidence="1">Uncharacterized protein</fullName>
    </submittedName>
</protein>
<name>A0A0C2N3H1_THEKT</name>
<organism evidence="1 2">
    <name type="scientific">Thelohanellus kitauei</name>
    <name type="common">Myxosporean</name>
    <dbReference type="NCBI Taxonomy" id="669202"/>
    <lineage>
        <taxon>Eukaryota</taxon>
        <taxon>Metazoa</taxon>
        <taxon>Cnidaria</taxon>
        <taxon>Myxozoa</taxon>
        <taxon>Myxosporea</taxon>
        <taxon>Bivalvulida</taxon>
        <taxon>Platysporina</taxon>
        <taxon>Myxobolidae</taxon>
        <taxon>Thelohanellus</taxon>
    </lineage>
</organism>
<gene>
    <name evidence="1" type="ORF">RF11_10804</name>
</gene>
<evidence type="ECO:0000313" key="1">
    <source>
        <dbReference type="EMBL" id="KII68447.1"/>
    </source>
</evidence>
<proteinExistence type="predicted"/>
<reference evidence="1 2" key="1">
    <citation type="journal article" date="2014" name="Genome Biol. Evol.">
        <title>The genome of the myxosporean Thelohanellus kitauei shows adaptations to nutrient acquisition within its fish host.</title>
        <authorList>
            <person name="Yang Y."/>
            <person name="Xiong J."/>
            <person name="Zhou Z."/>
            <person name="Huo F."/>
            <person name="Miao W."/>
            <person name="Ran C."/>
            <person name="Liu Y."/>
            <person name="Zhang J."/>
            <person name="Feng J."/>
            <person name="Wang M."/>
            <person name="Wang M."/>
            <person name="Wang L."/>
            <person name="Yao B."/>
        </authorList>
    </citation>
    <scope>NUCLEOTIDE SEQUENCE [LARGE SCALE GENOMIC DNA]</scope>
    <source>
        <strain evidence="1">Wuqing</strain>
    </source>
</reference>
<accession>A0A0C2N3H1</accession>
<evidence type="ECO:0000313" key="2">
    <source>
        <dbReference type="Proteomes" id="UP000031668"/>
    </source>
</evidence>
<keyword evidence="2" id="KW-1185">Reference proteome</keyword>
<dbReference type="EMBL" id="JWZT01002857">
    <property type="protein sequence ID" value="KII68447.1"/>
    <property type="molecule type" value="Genomic_DNA"/>
</dbReference>
<comment type="caution">
    <text evidence="1">The sequence shown here is derived from an EMBL/GenBank/DDBJ whole genome shotgun (WGS) entry which is preliminary data.</text>
</comment>
<sequence>MAVIQNDYKITRILLHTKDIDIHRADWNYCEPADYVTKYHDPYIREKLKITKGSAFDDFFIEKQDYHLPETTKKYNYDLKPAAKSKSQSASTSNIEQNLKNFFSPIIQSFVKQ</sequence>
<dbReference type="AlphaFoldDB" id="A0A0C2N3H1"/>
<dbReference type="Proteomes" id="UP000031668">
    <property type="component" value="Unassembled WGS sequence"/>
</dbReference>